<accession>A0ACC2U0Y9</accession>
<comment type="caution">
    <text evidence="1">The sequence shown here is derived from an EMBL/GenBank/DDBJ whole genome shotgun (WGS) entry which is preliminary data.</text>
</comment>
<evidence type="ECO:0000313" key="1">
    <source>
        <dbReference type="EMBL" id="KAJ9080599.1"/>
    </source>
</evidence>
<dbReference type="Proteomes" id="UP001165960">
    <property type="component" value="Unassembled WGS sequence"/>
</dbReference>
<protein>
    <submittedName>
        <fullName evidence="1">Uncharacterized protein</fullName>
    </submittedName>
</protein>
<evidence type="ECO:0000313" key="2">
    <source>
        <dbReference type="Proteomes" id="UP001165960"/>
    </source>
</evidence>
<gene>
    <name evidence="1" type="ORF">DSO57_1023205</name>
</gene>
<keyword evidence="2" id="KW-1185">Reference proteome</keyword>
<name>A0ACC2U0Y9_9FUNG</name>
<reference evidence="1" key="1">
    <citation type="submission" date="2022-04" db="EMBL/GenBank/DDBJ databases">
        <title>Genome of the entomopathogenic fungus Entomophthora muscae.</title>
        <authorList>
            <person name="Elya C."/>
            <person name="Lovett B.R."/>
            <person name="Lee E."/>
            <person name="Macias A.M."/>
            <person name="Hajek A.E."/>
            <person name="De Bivort B.L."/>
            <person name="Kasson M.T."/>
            <person name="De Fine Licht H.H."/>
            <person name="Stajich J.E."/>
        </authorList>
    </citation>
    <scope>NUCLEOTIDE SEQUENCE</scope>
    <source>
        <strain evidence="1">Berkeley</strain>
    </source>
</reference>
<organism evidence="1 2">
    <name type="scientific">Entomophthora muscae</name>
    <dbReference type="NCBI Taxonomy" id="34485"/>
    <lineage>
        <taxon>Eukaryota</taxon>
        <taxon>Fungi</taxon>
        <taxon>Fungi incertae sedis</taxon>
        <taxon>Zoopagomycota</taxon>
        <taxon>Entomophthoromycotina</taxon>
        <taxon>Entomophthoromycetes</taxon>
        <taxon>Entomophthorales</taxon>
        <taxon>Entomophthoraceae</taxon>
        <taxon>Entomophthora</taxon>
    </lineage>
</organism>
<proteinExistence type="predicted"/>
<sequence length="54" mass="5699">MDTLSIATHSIASLSAPGRQCLVDELDAQVLSAVSESLLNSPWYIPGVQGENLT</sequence>
<dbReference type="EMBL" id="QTSX02001540">
    <property type="protein sequence ID" value="KAJ9080599.1"/>
    <property type="molecule type" value="Genomic_DNA"/>
</dbReference>